<feature type="region of interest" description="Disordered" evidence="1">
    <location>
        <begin position="50"/>
        <end position="73"/>
    </location>
</feature>
<reference evidence="2 3" key="1">
    <citation type="submission" date="2017-02" db="EMBL/GenBank/DDBJ databases">
        <title>Prevalence of linear plasmids in Propionibacterium acnes isolates obtained from cancerous prostatic tissue.</title>
        <authorList>
            <person name="Davidsson S."/>
            <person name="Bruggemann H."/>
        </authorList>
    </citation>
    <scope>NUCLEOTIDE SEQUENCE [LARGE SCALE GENOMIC DNA]</scope>
    <source>
        <strain evidence="2 3">09-9</strain>
    </source>
</reference>
<evidence type="ECO:0000256" key="1">
    <source>
        <dbReference type="SAM" id="MobiDB-lite"/>
    </source>
</evidence>
<comment type="caution">
    <text evidence="2">The sequence shown here is derived from an EMBL/GenBank/DDBJ whole genome shotgun (WGS) entry which is preliminary data.</text>
</comment>
<evidence type="ECO:0000313" key="3">
    <source>
        <dbReference type="Proteomes" id="UP000223982"/>
    </source>
</evidence>
<evidence type="ECO:0000313" key="2">
    <source>
        <dbReference type="EMBL" id="PHJ27108.1"/>
    </source>
</evidence>
<organism evidence="2 3">
    <name type="scientific">Cutibacterium acnes</name>
    <name type="common">Propionibacterium acnes</name>
    <dbReference type="NCBI Taxonomy" id="1747"/>
    <lineage>
        <taxon>Bacteria</taxon>
        <taxon>Bacillati</taxon>
        <taxon>Actinomycetota</taxon>
        <taxon>Actinomycetes</taxon>
        <taxon>Propionibacteriales</taxon>
        <taxon>Propionibacteriaceae</taxon>
        <taxon>Cutibacterium</taxon>
    </lineage>
</organism>
<proteinExistence type="predicted"/>
<protein>
    <submittedName>
        <fullName evidence="2">ABC transporter substrate-binding protein</fullName>
    </submittedName>
</protein>
<dbReference type="EMBL" id="LKVB01000005">
    <property type="protein sequence ID" value="PHJ27108.1"/>
    <property type="molecule type" value="Genomic_DNA"/>
</dbReference>
<name>A0AA44U404_CUTAC</name>
<sequence length="103" mass="10817">MTSQQLYTATATGTKTWDSPTLWLPNHGATRPIDTLTIDSCSGDTVLNRISSAGTGANGGPEPAQASPLKEEARSWETSPSVDVNCLAAPPHSRQCSLRAHVA</sequence>
<gene>
    <name evidence="2" type="ORF">APS60_07595</name>
</gene>
<dbReference type="Proteomes" id="UP000223982">
    <property type="component" value="Unassembled WGS sequence"/>
</dbReference>
<dbReference type="AlphaFoldDB" id="A0AA44U404"/>
<accession>A0AA44U404</accession>